<dbReference type="Proteomes" id="UP001596189">
    <property type="component" value="Unassembled WGS sequence"/>
</dbReference>
<evidence type="ECO:0000259" key="7">
    <source>
        <dbReference type="PROSITE" id="PS51352"/>
    </source>
</evidence>
<sequence length="195" mass="20416">MRRLALAGIVLAAVALTSACSDDPNSVAAQANAGDGKGYVAGDGTVEQIAPTDRSTKIRVQGKTLEGKAIDSSTYLGKVVVLNKWGSWCPPCNAEAPGLEKTSQELAGEDVQFLGVDIRESAATGLAFQRRMKISYPSLAWDGGGVLLQMKGKANATPTTLVLDREGRLAGRISGEVTGSVLRDMVQDVLDEQPA</sequence>
<keyword evidence="4" id="KW-1015">Disulfide bond</keyword>
<dbReference type="PANTHER" id="PTHR42852">
    <property type="entry name" value="THIOL:DISULFIDE INTERCHANGE PROTEIN DSBE"/>
    <property type="match status" value="1"/>
</dbReference>
<dbReference type="InterPro" id="IPR013766">
    <property type="entry name" value="Thioredoxin_domain"/>
</dbReference>
<evidence type="ECO:0000313" key="9">
    <source>
        <dbReference type="Proteomes" id="UP001596189"/>
    </source>
</evidence>
<evidence type="ECO:0000256" key="4">
    <source>
        <dbReference type="ARBA" id="ARBA00023157"/>
    </source>
</evidence>
<dbReference type="PROSITE" id="PS51257">
    <property type="entry name" value="PROKAR_LIPOPROTEIN"/>
    <property type="match status" value="1"/>
</dbReference>
<keyword evidence="3" id="KW-0735">Signal-anchor</keyword>
<dbReference type="PROSITE" id="PS51352">
    <property type="entry name" value="THIOREDOXIN_2"/>
    <property type="match status" value="1"/>
</dbReference>
<evidence type="ECO:0000256" key="2">
    <source>
        <dbReference type="ARBA" id="ARBA00022748"/>
    </source>
</evidence>
<keyword evidence="2" id="KW-0201">Cytochrome c-type biogenesis</keyword>
<name>A0ABW1JEH5_9ACTN</name>
<evidence type="ECO:0000313" key="8">
    <source>
        <dbReference type="EMBL" id="MFC6007757.1"/>
    </source>
</evidence>
<evidence type="ECO:0000256" key="1">
    <source>
        <dbReference type="ARBA" id="ARBA00004196"/>
    </source>
</evidence>
<dbReference type="SUPFAM" id="SSF52833">
    <property type="entry name" value="Thioredoxin-like"/>
    <property type="match status" value="1"/>
</dbReference>
<feature type="domain" description="Thioredoxin" evidence="7">
    <location>
        <begin position="49"/>
        <end position="195"/>
    </location>
</feature>
<dbReference type="PANTHER" id="PTHR42852:SF6">
    <property type="entry name" value="THIOL:DISULFIDE INTERCHANGE PROTEIN DSBE"/>
    <property type="match status" value="1"/>
</dbReference>
<accession>A0ABW1JEH5</accession>
<dbReference type="EMBL" id="JBHSRD010000004">
    <property type="protein sequence ID" value="MFC6007757.1"/>
    <property type="molecule type" value="Genomic_DNA"/>
</dbReference>
<keyword evidence="6" id="KW-0732">Signal</keyword>
<dbReference type="InterPro" id="IPR000866">
    <property type="entry name" value="AhpC/TSA"/>
</dbReference>
<dbReference type="CDD" id="cd02966">
    <property type="entry name" value="TlpA_like_family"/>
    <property type="match status" value="1"/>
</dbReference>
<dbReference type="Gene3D" id="3.40.30.10">
    <property type="entry name" value="Glutaredoxin"/>
    <property type="match status" value="1"/>
</dbReference>
<keyword evidence="3" id="KW-0812">Transmembrane</keyword>
<dbReference type="RefSeq" id="WP_345715562.1">
    <property type="nucleotide sequence ID" value="NZ_BAABFP010000002.1"/>
</dbReference>
<evidence type="ECO:0000256" key="5">
    <source>
        <dbReference type="ARBA" id="ARBA00023284"/>
    </source>
</evidence>
<evidence type="ECO:0000256" key="3">
    <source>
        <dbReference type="ARBA" id="ARBA00022968"/>
    </source>
</evidence>
<feature type="chain" id="PRO_5045614400" evidence="6">
    <location>
        <begin position="22"/>
        <end position="195"/>
    </location>
</feature>
<dbReference type="InterPro" id="IPR036249">
    <property type="entry name" value="Thioredoxin-like_sf"/>
</dbReference>
<reference evidence="9" key="1">
    <citation type="journal article" date="2019" name="Int. J. Syst. Evol. Microbiol.">
        <title>The Global Catalogue of Microorganisms (GCM) 10K type strain sequencing project: providing services to taxonomists for standard genome sequencing and annotation.</title>
        <authorList>
            <consortium name="The Broad Institute Genomics Platform"/>
            <consortium name="The Broad Institute Genome Sequencing Center for Infectious Disease"/>
            <person name="Wu L."/>
            <person name="Ma J."/>
        </authorList>
    </citation>
    <scope>NUCLEOTIDE SEQUENCE [LARGE SCALE GENOMIC DNA]</scope>
    <source>
        <strain evidence="9">KACC 14249</strain>
    </source>
</reference>
<evidence type="ECO:0000256" key="6">
    <source>
        <dbReference type="SAM" id="SignalP"/>
    </source>
</evidence>
<organism evidence="8 9">
    <name type="scientific">Angustibacter luteus</name>
    <dbReference type="NCBI Taxonomy" id="658456"/>
    <lineage>
        <taxon>Bacteria</taxon>
        <taxon>Bacillati</taxon>
        <taxon>Actinomycetota</taxon>
        <taxon>Actinomycetes</taxon>
        <taxon>Kineosporiales</taxon>
        <taxon>Kineosporiaceae</taxon>
    </lineage>
</organism>
<feature type="signal peptide" evidence="6">
    <location>
        <begin position="1"/>
        <end position="21"/>
    </location>
</feature>
<keyword evidence="9" id="KW-1185">Reference proteome</keyword>
<keyword evidence="5" id="KW-0676">Redox-active center</keyword>
<comment type="subcellular location">
    <subcellularLocation>
        <location evidence="1">Cell envelope</location>
    </subcellularLocation>
</comment>
<proteinExistence type="predicted"/>
<comment type="caution">
    <text evidence="8">The sequence shown here is derived from an EMBL/GenBank/DDBJ whole genome shotgun (WGS) entry which is preliminary data.</text>
</comment>
<dbReference type="Pfam" id="PF00578">
    <property type="entry name" value="AhpC-TSA"/>
    <property type="match status" value="1"/>
</dbReference>
<dbReference type="InterPro" id="IPR050553">
    <property type="entry name" value="Thioredoxin_ResA/DsbE_sf"/>
</dbReference>
<gene>
    <name evidence="8" type="ORF">ACFQDO_11510</name>
</gene>
<protein>
    <submittedName>
        <fullName evidence="8">TlpA family protein disulfide reductase</fullName>
    </submittedName>
</protein>